<dbReference type="InterPro" id="IPR052025">
    <property type="entry name" value="Xyloglucanase_GH74"/>
</dbReference>
<comment type="caution">
    <text evidence="3">The sequence shown here is derived from an EMBL/GenBank/DDBJ whole genome shotgun (WGS) entry which is preliminary data.</text>
</comment>
<dbReference type="SUPFAM" id="SSF110296">
    <property type="entry name" value="Oligoxyloglucan reducing end-specific cellobiohydrolase"/>
    <property type="match status" value="2"/>
</dbReference>
<dbReference type="Gene3D" id="2.160.20.110">
    <property type="match status" value="1"/>
</dbReference>
<dbReference type="Pfam" id="PF18962">
    <property type="entry name" value="Por_Secre_tail"/>
    <property type="match status" value="1"/>
</dbReference>
<evidence type="ECO:0000256" key="1">
    <source>
        <dbReference type="ARBA" id="ARBA00022729"/>
    </source>
</evidence>
<dbReference type="SUPFAM" id="SSF50939">
    <property type="entry name" value="Sialidases"/>
    <property type="match status" value="1"/>
</dbReference>
<reference evidence="4" key="1">
    <citation type="journal article" date="2019" name="Int. J. Syst. Evol. Microbiol.">
        <title>The Global Catalogue of Microorganisms (GCM) 10K type strain sequencing project: providing services to taxonomists for standard genome sequencing and annotation.</title>
        <authorList>
            <consortium name="The Broad Institute Genomics Platform"/>
            <consortium name="The Broad Institute Genome Sequencing Center for Infectious Disease"/>
            <person name="Wu L."/>
            <person name="Ma J."/>
        </authorList>
    </citation>
    <scope>NUCLEOTIDE SEQUENCE [LARGE SCALE GENOMIC DNA]</scope>
    <source>
        <strain evidence="4">JCM 18285</strain>
    </source>
</reference>
<accession>A0ABP9H0L3</accession>
<dbReference type="EMBL" id="BAABJJ010000039">
    <property type="protein sequence ID" value="GAA4953209.1"/>
    <property type="molecule type" value="Genomic_DNA"/>
</dbReference>
<dbReference type="InterPro" id="IPR026444">
    <property type="entry name" value="Secre_tail"/>
</dbReference>
<dbReference type="PANTHER" id="PTHR43739">
    <property type="entry name" value="XYLOGLUCANASE (EUROFUNG)"/>
    <property type="match status" value="1"/>
</dbReference>
<protein>
    <recommendedName>
        <fullName evidence="2">Secretion system C-terminal sorting domain-containing protein</fullName>
    </recommendedName>
</protein>
<evidence type="ECO:0000313" key="4">
    <source>
        <dbReference type="Proteomes" id="UP001501302"/>
    </source>
</evidence>
<evidence type="ECO:0000313" key="3">
    <source>
        <dbReference type="EMBL" id="GAA4953209.1"/>
    </source>
</evidence>
<organism evidence="3 4">
    <name type="scientific">Algibacter agarivorans</name>
    <dbReference type="NCBI Taxonomy" id="1109741"/>
    <lineage>
        <taxon>Bacteria</taxon>
        <taxon>Pseudomonadati</taxon>
        <taxon>Bacteroidota</taxon>
        <taxon>Flavobacteriia</taxon>
        <taxon>Flavobacteriales</taxon>
        <taxon>Flavobacteriaceae</taxon>
        <taxon>Algibacter</taxon>
    </lineage>
</organism>
<evidence type="ECO:0000259" key="2">
    <source>
        <dbReference type="Pfam" id="PF18962"/>
    </source>
</evidence>
<proteinExistence type="predicted"/>
<dbReference type="Proteomes" id="UP001501302">
    <property type="component" value="Unassembled WGS sequence"/>
</dbReference>
<feature type="domain" description="Secretion system C-terminal sorting" evidence="2">
    <location>
        <begin position="1146"/>
        <end position="1216"/>
    </location>
</feature>
<keyword evidence="1" id="KW-0732">Signal</keyword>
<name>A0ABP9H0L3_9FLAO</name>
<gene>
    <name evidence="3" type="ORF">GCM10023314_28490</name>
</gene>
<dbReference type="InterPro" id="IPR036278">
    <property type="entry name" value="Sialidase_sf"/>
</dbReference>
<dbReference type="Gene3D" id="2.130.10.10">
    <property type="entry name" value="YVTN repeat-like/Quinoprotein amine dehydrogenase"/>
    <property type="match status" value="5"/>
</dbReference>
<dbReference type="NCBIfam" id="TIGR04183">
    <property type="entry name" value="Por_Secre_tail"/>
    <property type="match status" value="1"/>
</dbReference>
<dbReference type="InterPro" id="IPR015943">
    <property type="entry name" value="WD40/YVTN_repeat-like_dom_sf"/>
</dbReference>
<dbReference type="PANTHER" id="PTHR43739:SF5">
    <property type="entry name" value="EXO-ALPHA-SIALIDASE"/>
    <property type="match status" value="1"/>
</dbReference>
<keyword evidence="4" id="KW-1185">Reference proteome</keyword>
<sequence length="1218" mass="132958">MTIVICLNVNAQYDGGNGTTSNPFEISETTHLVYLSQTSSDWNKHFKLTKDLDMNGVSFSPIGNASTAFSGSFFGDYHTISNLTITAPVDKLDGTGMFGIASGSISHLGIINVFGDYTGAAYSNWTRVGVFVGILEAGGSVTKCFSKGGSITVSGGWAGGIVGVLFTSGAARTVEDCFSSTAINGGYGCGGIVGLNRGLHNINRVAFYGTVNGGSAITTIQNDPLDAQKNGIPATNAFYASSLSSDSEATGLSNAELLVENKYTTFDFDNIWKIDNTLNYAILDATISEPSFFEKIRTERVISEDSVAWVNFAPGTSGYCEEFWCHPTDANVMFSGPDMHAAFGSWDGGQSWKTINDSDGNGFEMRRVIDIQFSLLDPDYGIAFANNQSGSSTSGKIYETTDRGRTWSIVSTMGKCHSKLAIHPTNDDIWFLGAGDFWNVKENHRSQANPNGKIISRAEYGHVYKTTDRGASWKKVATGISANLDVGRIIFDRNNPNNMIMATGHGMYRSTDLGENWSSSATGLPNNLPRDLTSYYNSSTNEFILYAIEQTIYTPNGTTINSSGGIYKSIDGGVTWQSITGNLALNMQSITDFGPRDSYHRTVANWLGISKGNSVSTYPTYPTSVLPTFNRIVVNPTNKNEIYLVHNKRHTFSFGPGDVWKTENGGAIWVACSRSGTYWIDEKDKSYWQSRNNPLGANIDFSHLQRYMDEGRETSSAARMLAIDINGNVYAGINQQLLRSTNGGDSWTQADDFETNPGSNKWIGKGNTNLPGRFMLLETGVPDRKLLSSGEHGLWQTTDLGSHPNPEAVAIEQIEGQINNGGAHSIATVAVRPDNPDVLYTLQWRQEHRGKVRRSTNGGQTWSNIATIFEGSNNSWQAIAYQNSLLIDPVTPDKMYFCATRKAVSEVGGSVDESVLTKGSYGVYRSSNAGFNWTLSNSGLPSNCSVRRLTMDPSNPSIIYASLNQFSNNDPGGLYKSTDGAVSWTRVNIPSEIKSVNNFFIDRNTSFMFISAGARSGVFNAGGVWKSENNGSSWDRIFEAPYVWQTEVSPVNSNIITVSAPAQVPNMLDNFKNPGAYLSVDGGQSWKKINKGMAHTDRIVDLKPDPIDETIIWSATWGSGWYKAKIDLDLLGIEKTVGSSLNRVKIYPNPVNKGILKISNIDSFSKYTIWNIQGKSLKSGSIKKDIEIDVSQFNTGIYIIKIEADNNTNVTRKFVVNK</sequence>